<gene>
    <name evidence="7" type="ORF">Lupro_00140</name>
</gene>
<comment type="subcellular location">
    <subcellularLocation>
        <location evidence="1">Membrane</location>
        <topology evidence="1">Multi-pass membrane protein</topology>
    </subcellularLocation>
</comment>
<evidence type="ECO:0000256" key="3">
    <source>
        <dbReference type="ARBA" id="ARBA00022692"/>
    </source>
</evidence>
<dbReference type="GO" id="GO:0016020">
    <property type="term" value="C:membrane"/>
    <property type="evidence" value="ECO:0007669"/>
    <property type="project" value="UniProtKB-SubCell"/>
</dbReference>
<dbReference type="RefSeq" id="WP_068205486.1">
    <property type="nucleotide sequence ID" value="NZ_CP013355.1"/>
</dbReference>
<dbReference type="STRING" id="1622118.Lupro_00140"/>
<evidence type="ECO:0000313" key="8">
    <source>
        <dbReference type="Proteomes" id="UP000059672"/>
    </source>
</evidence>
<dbReference type="GO" id="GO:0016787">
    <property type="term" value="F:hydrolase activity"/>
    <property type="evidence" value="ECO:0007669"/>
    <property type="project" value="TreeGrafter"/>
</dbReference>
<evidence type="ECO:0000256" key="5">
    <source>
        <dbReference type="ARBA" id="ARBA00023136"/>
    </source>
</evidence>
<name>A0A0X8G494_9FLAO</name>
<keyword evidence="5 6" id="KW-0472">Membrane</keyword>
<dbReference type="PANTHER" id="PTHR31885">
    <property type="entry name" value="GH04784P"/>
    <property type="match status" value="1"/>
</dbReference>
<organism evidence="7 8">
    <name type="scientific">Lutibacter profundi</name>
    <dbReference type="NCBI Taxonomy" id="1622118"/>
    <lineage>
        <taxon>Bacteria</taxon>
        <taxon>Pseudomonadati</taxon>
        <taxon>Bacteroidota</taxon>
        <taxon>Flavobacteriia</taxon>
        <taxon>Flavobacteriales</taxon>
        <taxon>Flavobacteriaceae</taxon>
        <taxon>Lutibacter</taxon>
    </lineage>
</organism>
<evidence type="ECO:0000256" key="6">
    <source>
        <dbReference type="SAM" id="Phobius"/>
    </source>
</evidence>
<feature type="transmembrane region" description="Helical" evidence="6">
    <location>
        <begin position="54"/>
        <end position="72"/>
    </location>
</feature>
<dbReference type="InterPro" id="IPR012506">
    <property type="entry name" value="TMEM86B-like"/>
</dbReference>
<reference evidence="8" key="1">
    <citation type="submission" date="2015-12" db="EMBL/GenBank/DDBJ databases">
        <title>Complete genome sequence of Lutibacter profundus strain LP1.</title>
        <authorList>
            <person name="Wissuwa J."/>
            <person name="Le Moine Bauer S."/>
            <person name="Stokke R."/>
            <person name="Dahle H."/>
            <person name="Steen I.H."/>
        </authorList>
    </citation>
    <scope>NUCLEOTIDE SEQUENCE [LARGE SCALE GENOMIC DNA]</scope>
    <source>
        <strain evidence="8">LP1</strain>
    </source>
</reference>
<reference evidence="7 8" key="2">
    <citation type="journal article" date="2016" name="Int. J. Syst. Evol. Microbiol.">
        <title>Lutibacter profundi sp. nov., isolated from a deep-sea hydrothermal system on the Arctic Mid-Ocean Ridge and emended description of the genus Lutibacter.</title>
        <authorList>
            <person name="Le Moine Bauer S."/>
            <person name="Roalkvam I."/>
            <person name="Steen I.H."/>
            <person name="Dahle H."/>
        </authorList>
    </citation>
    <scope>NUCLEOTIDE SEQUENCE [LARGE SCALE GENOMIC DNA]</scope>
    <source>
        <strain evidence="7 8">LP1</strain>
    </source>
</reference>
<dbReference type="OrthoDB" id="5651790at2"/>
<feature type="transmembrane region" description="Helical" evidence="6">
    <location>
        <begin position="188"/>
        <end position="208"/>
    </location>
</feature>
<dbReference type="PANTHER" id="PTHR31885:SF6">
    <property type="entry name" value="GH04784P"/>
    <property type="match status" value="1"/>
</dbReference>
<feature type="transmembrane region" description="Helical" evidence="6">
    <location>
        <begin position="138"/>
        <end position="157"/>
    </location>
</feature>
<dbReference type="Pfam" id="PF07947">
    <property type="entry name" value="YhhN"/>
    <property type="match status" value="1"/>
</dbReference>
<feature type="transmembrane region" description="Helical" evidence="6">
    <location>
        <begin position="164"/>
        <end position="182"/>
    </location>
</feature>
<evidence type="ECO:0008006" key="9">
    <source>
        <dbReference type="Google" id="ProtNLM"/>
    </source>
</evidence>
<evidence type="ECO:0000256" key="2">
    <source>
        <dbReference type="ARBA" id="ARBA00007375"/>
    </source>
</evidence>
<dbReference type="AlphaFoldDB" id="A0A0X8G494"/>
<comment type="similarity">
    <text evidence="2">Belongs to the TMEM86 family.</text>
</comment>
<keyword evidence="3 6" id="KW-0812">Transmembrane</keyword>
<protein>
    <recommendedName>
        <fullName evidence="9">Lysoplasmalogenase</fullName>
    </recommendedName>
</protein>
<dbReference type="KEGG" id="lut:Lupro_00140"/>
<keyword evidence="4 6" id="KW-1133">Transmembrane helix</keyword>
<feature type="transmembrane region" description="Helical" evidence="6">
    <location>
        <begin position="108"/>
        <end position="126"/>
    </location>
</feature>
<accession>A0A0X8G494</accession>
<feature type="transmembrane region" description="Helical" evidence="6">
    <location>
        <begin position="30"/>
        <end position="47"/>
    </location>
</feature>
<dbReference type="EMBL" id="CP013355">
    <property type="protein sequence ID" value="AMC09768.1"/>
    <property type="molecule type" value="Genomic_DNA"/>
</dbReference>
<evidence type="ECO:0000256" key="1">
    <source>
        <dbReference type="ARBA" id="ARBA00004141"/>
    </source>
</evidence>
<feature type="transmembrane region" description="Helical" evidence="6">
    <location>
        <begin position="78"/>
        <end position="96"/>
    </location>
</feature>
<proteinExistence type="inferred from homology"/>
<sequence length="217" mass="24768">MSRIKVALFVFVSVSILDIIGVVFSIPYLIFIFKPFILLSLLLLYHVSVSEKNSLYVSALFFSFLGDVFLIYKGSFSFNIGLLSFLIAHLFFIKIVISQIKKKTILKVIYSIIPFFILFLMLFLFLKNALNDLLIPVLIYGITISIFGAVSLINYLGIKSRKSLLMLGGAILFIFSDSVLAINKFYNSSHLFEIIIIITYIIAQYLIFRSMVHEDEI</sequence>
<evidence type="ECO:0000256" key="4">
    <source>
        <dbReference type="ARBA" id="ARBA00022989"/>
    </source>
</evidence>
<feature type="transmembrane region" description="Helical" evidence="6">
    <location>
        <begin position="7"/>
        <end position="24"/>
    </location>
</feature>
<evidence type="ECO:0000313" key="7">
    <source>
        <dbReference type="EMBL" id="AMC09768.1"/>
    </source>
</evidence>
<dbReference type="Proteomes" id="UP000059672">
    <property type="component" value="Chromosome"/>
</dbReference>
<keyword evidence="8" id="KW-1185">Reference proteome</keyword>